<dbReference type="AlphaFoldDB" id="X1GWZ9"/>
<accession>X1GWZ9</accession>
<name>X1GWZ9_9ZZZZ</name>
<feature type="non-terminal residue" evidence="1">
    <location>
        <position position="1"/>
    </location>
</feature>
<reference evidence="1" key="1">
    <citation type="journal article" date="2014" name="Front. Microbiol.">
        <title>High frequency of phylogenetically diverse reductive dehalogenase-homologous genes in deep subseafloor sedimentary metagenomes.</title>
        <authorList>
            <person name="Kawai M."/>
            <person name="Futagami T."/>
            <person name="Toyoda A."/>
            <person name="Takaki Y."/>
            <person name="Nishi S."/>
            <person name="Hori S."/>
            <person name="Arai W."/>
            <person name="Tsubouchi T."/>
            <person name="Morono Y."/>
            <person name="Uchiyama I."/>
            <person name="Ito T."/>
            <person name="Fujiyama A."/>
            <person name="Inagaki F."/>
            <person name="Takami H."/>
        </authorList>
    </citation>
    <scope>NUCLEOTIDE SEQUENCE</scope>
    <source>
        <strain evidence="1">Expedition CK06-06</strain>
    </source>
</reference>
<protein>
    <submittedName>
        <fullName evidence="1">Uncharacterized protein</fullName>
    </submittedName>
</protein>
<evidence type="ECO:0000313" key="1">
    <source>
        <dbReference type="EMBL" id="GAH49385.1"/>
    </source>
</evidence>
<gene>
    <name evidence="1" type="ORF">S03H2_35591</name>
</gene>
<dbReference type="EMBL" id="BARU01021787">
    <property type="protein sequence ID" value="GAH49385.1"/>
    <property type="molecule type" value="Genomic_DNA"/>
</dbReference>
<comment type="caution">
    <text evidence="1">The sequence shown here is derived from an EMBL/GenBank/DDBJ whole genome shotgun (WGS) entry which is preliminary data.</text>
</comment>
<sequence length="45" mass="5250">PNLLKGEISDTQDYFGVEGYISNFTDEYDQKKLEKMINIFNPYGN</sequence>
<proteinExistence type="predicted"/>
<organism evidence="1">
    <name type="scientific">marine sediment metagenome</name>
    <dbReference type="NCBI Taxonomy" id="412755"/>
    <lineage>
        <taxon>unclassified sequences</taxon>
        <taxon>metagenomes</taxon>
        <taxon>ecological metagenomes</taxon>
    </lineage>
</organism>